<feature type="compositionally biased region" description="Basic and acidic residues" evidence="1">
    <location>
        <begin position="196"/>
        <end position="209"/>
    </location>
</feature>
<evidence type="ECO:0000313" key="2">
    <source>
        <dbReference type="EnsemblPlants" id="KQL30012"/>
    </source>
</evidence>
<dbReference type="Proteomes" id="UP000004995">
    <property type="component" value="Unassembled WGS sequence"/>
</dbReference>
<dbReference type="EnsemblPlants" id="KQL30012">
    <property type="protein sequence ID" value="KQL30012"/>
    <property type="gene ID" value="SETIT_017333mg"/>
</dbReference>
<proteinExistence type="predicted"/>
<dbReference type="AlphaFoldDB" id="K3YST8"/>
<feature type="region of interest" description="Disordered" evidence="1">
    <location>
        <begin position="48"/>
        <end position="97"/>
    </location>
</feature>
<feature type="compositionally biased region" description="Low complexity" evidence="1">
    <location>
        <begin position="57"/>
        <end position="83"/>
    </location>
</feature>
<reference evidence="3" key="1">
    <citation type="journal article" date="2012" name="Nat. Biotechnol.">
        <title>Reference genome sequence of the model plant Setaria.</title>
        <authorList>
            <person name="Bennetzen J.L."/>
            <person name="Schmutz J."/>
            <person name="Wang H."/>
            <person name="Percifield R."/>
            <person name="Hawkins J."/>
            <person name="Pontaroli A.C."/>
            <person name="Estep M."/>
            <person name="Feng L."/>
            <person name="Vaughn J.N."/>
            <person name="Grimwood J."/>
            <person name="Jenkins J."/>
            <person name="Barry K."/>
            <person name="Lindquist E."/>
            <person name="Hellsten U."/>
            <person name="Deshpande S."/>
            <person name="Wang X."/>
            <person name="Wu X."/>
            <person name="Mitros T."/>
            <person name="Triplett J."/>
            <person name="Yang X."/>
            <person name="Ye C.Y."/>
            <person name="Mauro-Herrera M."/>
            <person name="Wang L."/>
            <person name="Li P."/>
            <person name="Sharma M."/>
            <person name="Sharma R."/>
            <person name="Ronald P.C."/>
            <person name="Panaud O."/>
            <person name="Kellogg E.A."/>
            <person name="Brutnell T.P."/>
            <person name="Doust A.N."/>
            <person name="Tuskan G.A."/>
            <person name="Rokhsar D."/>
            <person name="Devos K.M."/>
        </authorList>
    </citation>
    <scope>NUCLEOTIDE SEQUENCE [LARGE SCALE GENOMIC DNA]</scope>
    <source>
        <strain evidence="3">cv. Yugu1</strain>
    </source>
</reference>
<keyword evidence="3" id="KW-1185">Reference proteome</keyword>
<feature type="compositionally biased region" description="Low complexity" evidence="1">
    <location>
        <begin position="151"/>
        <end position="164"/>
    </location>
</feature>
<reference evidence="2" key="2">
    <citation type="submission" date="2018-08" db="UniProtKB">
        <authorList>
            <consortium name="EnsemblPlants"/>
        </authorList>
    </citation>
    <scope>IDENTIFICATION</scope>
    <source>
        <strain evidence="2">Yugu1</strain>
    </source>
</reference>
<protein>
    <submittedName>
        <fullName evidence="2">Uncharacterized protein</fullName>
    </submittedName>
</protein>
<dbReference type="InParanoid" id="K3YST8"/>
<feature type="compositionally biased region" description="Basic and acidic residues" evidence="1">
    <location>
        <begin position="262"/>
        <end position="279"/>
    </location>
</feature>
<feature type="region of interest" description="Disordered" evidence="1">
    <location>
        <begin position="151"/>
        <end position="279"/>
    </location>
</feature>
<dbReference type="Gramene" id="KQL30012">
    <property type="protein sequence ID" value="KQL30012"/>
    <property type="gene ID" value="SETIT_017333mg"/>
</dbReference>
<sequence length="418" mass="44188">MGRDGSWRRRDGCLNLESHLRSLASVGVNATRDLSTVPVAIISLAHSSRSQPYRQSRAGAAKAKAQQRAGTTAGTARRGAVTTRARESERERAMEDDDDFTFPTVVAAAPAPAPTEGQLGGPRPVAQLLHHQLPVPDLAAASTLWPFAGSPKATAAPPSSPAHVAADEEEEARVSGSSRREEKQRAEAEAEAEEEEVRRAAADEERMDLLWEGATAAPATQPTGSGAVHAEPPPKPKPKPNPRGAWHAEPPPKPKPKPNPRRAADSDDDDKKRAAAVADAERMDKLWESFNEELLLLRRHARSKSAAAAGHPAGGLGPAADRWYLCNYPPSDAESEETAASSPAERRGYGCAPTMLRASSRAGGAGQFCGGSSSSSPRGGRGAAAGWALLLRLFRRLFAVDKAPAPAPSRSHGSIYVP</sequence>
<feature type="compositionally biased region" description="Pro residues" evidence="1">
    <location>
        <begin position="231"/>
        <end position="241"/>
    </location>
</feature>
<dbReference type="OMA" id="WPFSSTM"/>
<feature type="compositionally biased region" description="Low complexity" evidence="1">
    <location>
        <begin position="213"/>
        <end position="227"/>
    </location>
</feature>
<dbReference type="PANTHER" id="PTHR34666:SF1">
    <property type="entry name" value="OS02G0554800 PROTEIN"/>
    <property type="match status" value="1"/>
</dbReference>
<dbReference type="EMBL" id="AGNK02000383">
    <property type="status" value="NOT_ANNOTATED_CDS"/>
    <property type="molecule type" value="Genomic_DNA"/>
</dbReference>
<feature type="compositionally biased region" description="Basic and acidic residues" evidence="1">
    <location>
        <begin position="178"/>
        <end position="188"/>
    </location>
</feature>
<evidence type="ECO:0000256" key="1">
    <source>
        <dbReference type="SAM" id="MobiDB-lite"/>
    </source>
</evidence>
<evidence type="ECO:0000313" key="3">
    <source>
        <dbReference type="Proteomes" id="UP000004995"/>
    </source>
</evidence>
<feature type="compositionally biased region" description="Basic and acidic residues" evidence="1">
    <location>
        <begin position="84"/>
        <end position="93"/>
    </location>
</feature>
<organism evidence="2 3">
    <name type="scientific">Setaria italica</name>
    <name type="common">Foxtail millet</name>
    <name type="synonym">Panicum italicum</name>
    <dbReference type="NCBI Taxonomy" id="4555"/>
    <lineage>
        <taxon>Eukaryota</taxon>
        <taxon>Viridiplantae</taxon>
        <taxon>Streptophyta</taxon>
        <taxon>Embryophyta</taxon>
        <taxon>Tracheophyta</taxon>
        <taxon>Spermatophyta</taxon>
        <taxon>Magnoliopsida</taxon>
        <taxon>Liliopsida</taxon>
        <taxon>Poales</taxon>
        <taxon>Poaceae</taxon>
        <taxon>PACMAD clade</taxon>
        <taxon>Panicoideae</taxon>
        <taxon>Panicodae</taxon>
        <taxon>Paniceae</taxon>
        <taxon>Cenchrinae</taxon>
        <taxon>Setaria</taxon>
    </lineage>
</organism>
<dbReference type="HOGENOM" id="CLU_657885_0_0_1"/>
<dbReference type="PANTHER" id="PTHR34666">
    <property type="entry name" value="EXPRESSED PROTEIN"/>
    <property type="match status" value="1"/>
</dbReference>
<dbReference type="eggNOG" id="ENOG502R3RU">
    <property type="taxonomic scope" value="Eukaryota"/>
</dbReference>
<accession>K3YST8</accession>
<name>K3YST8_SETIT</name>